<dbReference type="InterPro" id="IPR003583">
    <property type="entry name" value="Hlx-hairpin-Hlx_DNA-bd_motif"/>
</dbReference>
<dbReference type="Proteomes" id="UP000034140">
    <property type="component" value="Unassembled WGS sequence"/>
</dbReference>
<dbReference type="GO" id="GO:0048476">
    <property type="term" value="C:Holliday junction resolvase complex"/>
    <property type="evidence" value="ECO:0007669"/>
    <property type="project" value="UniProtKB-UniRule"/>
</dbReference>
<comment type="subunit">
    <text evidence="6">Homotetramer. Forms an RuvA(8)-RuvB(12)-Holliday junction (HJ) complex. HJ DNA is sandwiched between 2 RuvA tetramers; dsDNA enters through RuvA and exits via RuvB. An RuvB hexamer assembles on each DNA strand where it exits the tetramer. Each RuvB hexamer is contacted by two RuvA subunits (via domain III) on 2 adjacent RuvB subunits; this complex drives branch migration. In the full resolvosome a probable DNA-RuvA(4)-RuvB(12)-RuvC(2) complex forms which resolves the HJ.</text>
</comment>
<feature type="domain" description="Helix-hairpin-helix DNA-binding motif class 1" evidence="7">
    <location>
        <begin position="75"/>
        <end position="94"/>
    </location>
</feature>
<sequence>MISYISGKLLKVFIGKDSFVDILTASGVGYRVFLTKKINIVNDGSPVALYTSFHVREDAQTLFGFLTESERDFFEKLLTVSGVGPKVALAILSTYSQLEVENMIIDGDDAGLSKTPGLGSKGAQKIILELRGKIDFKKETPKESDDMKDLKNALKALGFSGEALNSQLEKGEEIMKKNKDIEIETLIKKVLSE</sequence>
<dbReference type="InterPro" id="IPR013849">
    <property type="entry name" value="DNA_helicase_Holl-junc_RuvA_I"/>
</dbReference>
<comment type="caution">
    <text evidence="8">The sequence shown here is derived from an EMBL/GenBank/DDBJ whole genome shotgun (WGS) entry which is preliminary data.</text>
</comment>
<evidence type="ECO:0000256" key="3">
    <source>
        <dbReference type="ARBA" id="ARBA00023125"/>
    </source>
</evidence>
<dbReference type="GO" id="GO:0005524">
    <property type="term" value="F:ATP binding"/>
    <property type="evidence" value="ECO:0007669"/>
    <property type="project" value="InterPro"/>
</dbReference>
<evidence type="ECO:0000256" key="2">
    <source>
        <dbReference type="ARBA" id="ARBA00022763"/>
    </source>
</evidence>
<dbReference type="Pfam" id="PF14520">
    <property type="entry name" value="HHH_5"/>
    <property type="match status" value="1"/>
</dbReference>
<keyword evidence="1 6" id="KW-0963">Cytoplasm</keyword>
<dbReference type="GO" id="GO:0005737">
    <property type="term" value="C:cytoplasm"/>
    <property type="evidence" value="ECO:0007669"/>
    <property type="project" value="UniProtKB-SubCell"/>
</dbReference>
<evidence type="ECO:0000313" key="9">
    <source>
        <dbReference type="Proteomes" id="UP000034140"/>
    </source>
</evidence>
<keyword evidence="5 6" id="KW-0234">DNA repair</keyword>
<evidence type="ECO:0000256" key="5">
    <source>
        <dbReference type="ARBA" id="ARBA00023204"/>
    </source>
</evidence>
<gene>
    <name evidence="6" type="primary">ruvA</name>
    <name evidence="8" type="ORF">UR96_C0007G0012</name>
</gene>
<keyword evidence="8" id="KW-0378">Hydrolase</keyword>
<dbReference type="PATRIC" id="fig|1619090.3.peg.218"/>
<dbReference type="GO" id="GO:0000400">
    <property type="term" value="F:four-way junction DNA binding"/>
    <property type="evidence" value="ECO:0007669"/>
    <property type="project" value="UniProtKB-UniRule"/>
</dbReference>
<evidence type="ECO:0000256" key="6">
    <source>
        <dbReference type="HAMAP-Rule" id="MF_00031"/>
    </source>
</evidence>
<dbReference type="GO" id="GO:0009378">
    <property type="term" value="F:four-way junction helicase activity"/>
    <property type="evidence" value="ECO:0007669"/>
    <property type="project" value="InterPro"/>
</dbReference>
<comment type="subcellular location">
    <subcellularLocation>
        <location evidence="6">Cytoplasm</location>
    </subcellularLocation>
</comment>
<dbReference type="Gene3D" id="2.40.50.140">
    <property type="entry name" value="Nucleic acid-binding proteins"/>
    <property type="match status" value="1"/>
</dbReference>
<dbReference type="InterPro" id="IPR010994">
    <property type="entry name" value="RuvA_2-like"/>
</dbReference>
<dbReference type="GO" id="GO:0006281">
    <property type="term" value="P:DNA repair"/>
    <property type="evidence" value="ECO:0007669"/>
    <property type="project" value="UniProtKB-UniRule"/>
</dbReference>
<dbReference type="Gene3D" id="1.10.150.20">
    <property type="entry name" value="5' to 3' exonuclease, C-terminal subdomain"/>
    <property type="match status" value="1"/>
</dbReference>
<keyword evidence="4 6" id="KW-0233">DNA recombination</keyword>
<evidence type="ECO:0000259" key="7">
    <source>
        <dbReference type="SMART" id="SM00278"/>
    </source>
</evidence>
<keyword evidence="3 6" id="KW-0238">DNA-binding</keyword>
<dbReference type="AlphaFoldDB" id="A0A0G0DGZ2"/>
<name>A0A0G0DGZ2_9BACT</name>
<comment type="domain">
    <text evidence="6">Has three domains with a flexible linker between the domains II and III and assumes an 'L' shape. Domain III is highly mobile and contacts RuvB.</text>
</comment>
<proteinExistence type="inferred from homology"/>
<keyword evidence="8" id="KW-0067">ATP-binding</keyword>
<dbReference type="SUPFAM" id="SSF50249">
    <property type="entry name" value="Nucleic acid-binding proteins"/>
    <property type="match status" value="1"/>
</dbReference>
<organism evidence="8 9">
    <name type="scientific">candidate division WS6 bacterium GW2011_GWC1_36_11</name>
    <dbReference type="NCBI Taxonomy" id="1619090"/>
    <lineage>
        <taxon>Bacteria</taxon>
        <taxon>Candidatus Dojkabacteria</taxon>
    </lineage>
</organism>
<evidence type="ECO:0000313" key="8">
    <source>
        <dbReference type="EMBL" id="KKP92688.1"/>
    </source>
</evidence>
<feature type="region of interest" description="Domain III" evidence="6">
    <location>
        <begin position="143"/>
        <end position="193"/>
    </location>
</feature>
<dbReference type="InterPro" id="IPR000085">
    <property type="entry name" value="RuvA"/>
</dbReference>
<keyword evidence="2 6" id="KW-0227">DNA damage</keyword>
<dbReference type="InterPro" id="IPR012340">
    <property type="entry name" value="NA-bd_OB-fold"/>
</dbReference>
<evidence type="ECO:0000256" key="4">
    <source>
        <dbReference type="ARBA" id="ARBA00023172"/>
    </source>
</evidence>
<dbReference type="SMART" id="SM00278">
    <property type="entry name" value="HhH1"/>
    <property type="match status" value="2"/>
</dbReference>
<accession>A0A0G0DGZ2</accession>
<comment type="similarity">
    <text evidence="6">Belongs to the RuvA family.</text>
</comment>
<dbReference type="Pfam" id="PF01330">
    <property type="entry name" value="RuvA_N"/>
    <property type="match status" value="1"/>
</dbReference>
<reference evidence="8 9" key="1">
    <citation type="journal article" date="2015" name="Nature">
        <title>rRNA introns, odd ribosomes, and small enigmatic genomes across a large radiation of phyla.</title>
        <authorList>
            <person name="Brown C.T."/>
            <person name="Hug L.A."/>
            <person name="Thomas B.C."/>
            <person name="Sharon I."/>
            <person name="Castelle C.J."/>
            <person name="Singh A."/>
            <person name="Wilkins M.J."/>
            <person name="Williams K.H."/>
            <person name="Banfield J.F."/>
        </authorList>
    </citation>
    <scope>NUCLEOTIDE SEQUENCE [LARGE SCALE GENOMIC DNA]</scope>
</reference>
<dbReference type="SUPFAM" id="SSF47781">
    <property type="entry name" value="RuvA domain 2-like"/>
    <property type="match status" value="1"/>
</dbReference>
<keyword evidence="8" id="KW-0347">Helicase</keyword>
<dbReference type="GO" id="GO:0006310">
    <property type="term" value="P:DNA recombination"/>
    <property type="evidence" value="ECO:0007669"/>
    <property type="project" value="UniProtKB-UniRule"/>
</dbReference>
<comment type="function">
    <text evidence="6">The RuvA-RuvB-RuvC complex processes Holliday junction (HJ) DNA during genetic recombination and DNA repair, while the RuvA-RuvB complex plays an important role in the rescue of blocked DNA replication forks via replication fork reversal (RFR). RuvA specifically binds to HJ cruciform DNA, conferring on it an open structure. The RuvB hexamer acts as an ATP-dependent pump, pulling dsDNA into and through the RuvAB complex. HJ branch migration allows RuvC to scan DNA until it finds its consensus sequence, where it cleaves and resolves the cruciform DNA.</text>
</comment>
<feature type="domain" description="Helix-hairpin-helix DNA-binding motif class 1" evidence="7">
    <location>
        <begin position="110"/>
        <end position="129"/>
    </location>
</feature>
<dbReference type="NCBIfam" id="TIGR00084">
    <property type="entry name" value="ruvA"/>
    <property type="match status" value="1"/>
</dbReference>
<evidence type="ECO:0000256" key="1">
    <source>
        <dbReference type="ARBA" id="ARBA00022490"/>
    </source>
</evidence>
<comment type="caution">
    <text evidence="6">Lacks conserved residue(s) required for the propagation of feature annotation.</text>
</comment>
<dbReference type="EMBL" id="LBRE01000007">
    <property type="protein sequence ID" value="KKP92688.1"/>
    <property type="molecule type" value="Genomic_DNA"/>
</dbReference>
<dbReference type="HAMAP" id="MF_00031">
    <property type="entry name" value="DNA_HJ_migration_RuvA"/>
    <property type="match status" value="1"/>
</dbReference>
<protein>
    <recommendedName>
        <fullName evidence="6">Holliday junction branch migration complex subunit RuvA</fullName>
    </recommendedName>
</protein>
<keyword evidence="8" id="KW-0547">Nucleotide-binding</keyword>